<dbReference type="FunFam" id="3.40.50.720:FF:000068">
    <property type="entry name" value="Sorbitol dehydrogenase"/>
    <property type="match status" value="1"/>
</dbReference>
<dbReference type="PANTHER" id="PTHR43161:SF9">
    <property type="entry name" value="SORBITOL DEHYDROGENASE"/>
    <property type="match status" value="1"/>
</dbReference>
<dbReference type="SMART" id="SM00829">
    <property type="entry name" value="PKS_ER"/>
    <property type="match status" value="1"/>
</dbReference>
<organism evidence="11 12">
    <name type="scientific">Cylicocyclus nassatus</name>
    <name type="common">Nematode worm</name>
    <dbReference type="NCBI Taxonomy" id="53992"/>
    <lineage>
        <taxon>Eukaryota</taxon>
        <taxon>Metazoa</taxon>
        <taxon>Ecdysozoa</taxon>
        <taxon>Nematoda</taxon>
        <taxon>Chromadorea</taxon>
        <taxon>Rhabditida</taxon>
        <taxon>Rhabditina</taxon>
        <taxon>Rhabditomorpha</taxon>
        <taxon>Strongyloidea</taxon>
        <taxon>Strongylidae</taxon>
        <taxon>Cylicocyclus</taxon>
    </lineage>
</organism>
<dbReference type="GO" id="GO:0006062">
    <property type="term" value="P:sorbitol catabolic process"/>
    <property type="evidence" value="ECO:0007669"/>
    <property type="project" value="TreeGrafter"/>
</dbReference>
<comment type="cofactor">
    <cofactor evidence="1 9">
        <name>Zn(2+)</name>
        <dbReference type="ChEBI" id="CHEBI:29105"/>
    </cofactor>
</comment>
<dbReference type="InterPro" id="IPR002328">
    <property type="entry name" value="ADH_Zn_CS"/>
</dbReference>
<evidence type="ECO:0000313" key="11">
    <source>
        <dbReference type="EMBL" id="CAJ0606899.1"/>
    </source>
</evidence>
<dbReference type="AlphaFoldDB" id="A0AA36HB02"/>
<evidence type="ECO:0000256" key="7">
    <source>
        <dbReference type="ARBA" id="ARBA00026132"/>
    </source>
</evidence>
<comment type="caution">
    <text evidence="11">The sequence shown here is derived from an EMBL/GenBank/DDBJ whole genome shotgun (WGS) entry which is preliminary data.</text>
</comment>
<gene>
    <name evidence="11" type="ORF">CYNAS_LOCUS18882</name>
</gene>
<dbReference type="PROSITE" id="PS00059">
    <property type="entry name" value="ADH_ZINC"/>
    <property type="match status" value="1"/>
</dbReference>
<dbReference type="Pfam" id="PF00107">
    <property type="entry name" value="ADH_zinc_N"/>
    <property type="match status" value="1"/>
</dbReference>
<comment type="similarity">
    <text evidence="2 9">Belongs to the zinc-containing alcohol dehydrogenase family.</text>
</comment>
<feature type="domain" description="Enoyl reductase (ER)" evidence="10">
    <location>
        <begin position="12"/>
        <end position="344"/>
    </location>
</feature>
<evidence type="ECO:0000256" key="8">
    <source>
        <dbReference type="ARBA" id="ARBA00032485"/>
    </source>
</evidence>
<dbReference type="InterPro" id="IPR013154">
    <property type="entry name" value="ADH-like_N"/>
</dbReference>
<dbReference type="GO" id="GO:0008270">
    <property type="term" value="F:zinc ion binding"/>
    <property type="evidence" value="ECO:0007669"/>
    <property type="project" value="InterPro"/>
</dbReference>
<keyword evidence="5" id="KW-0560">Oxidoreductase</keyword>
<accession>A0AA36HB02</accession>
<evidence type="ECO:0000256" key="9">
    <source>
        <dbReference type="RuleBase" id="RU361277"/>
    </source>
</evidence>
<keyword evidence="12" id="KW-1185">Reference proteome</keyword>
<protein>
    <recommendedName>
        <fullName evidence="7">Sorbitol dehydrogenase</fullName>
    </recommendedName>
    <alternativeName>
        <fullName evidence="8">Polyol dehydrogenase</fullName>
    </alternativeName>
</protein>
<dbReference type="SUPFAM" id="SSF51735">
    <property type="entry name" value="NAD(P)-binding Rossmann-fold domains"/>
    <property type="match status" value="1"/>
</dbReference>
<dbReference type="SUPFAM" id="SSF50129">
    <property type="entry name" value="GroES-like"/>
    <property type="match status" value="1"/>
</dbReference>
<keyword evidence="6" id="KW-0520">NAD</keyword>
<dbReference type="InterPro" id="IPR036291">
    <property type="entry name" value="NAD(P)-bd_dom_sf"/>
</dbReference>
<dbReference type="InterPro" id="IPR011032">
    <property type="entry name" value="GroES-like_sf"/>
</dbReference>
<evidence type="ECO:0000256" key="3">
    <source>
        <dbReference type="ARBA" id="ARBA00022723"/>
    </source>
</evidence>
<dbReference type="Gene3D" id="3.40.50.720">
    <property type="entry name" value="NAD(P)-binding Rossmann-like Domain"/>
    <property type="match status" value="1"/>
</dbReference>
<evidence type="ECO:0000256" key="2">
    <source>
        <dbReference type="ARBA" id="ARBA00008072"/>
    </source>
</evidence>
<dbReference type="EMBL" id="CATQJL010000316">
    <property type="protein sequence ID" value="CAJ0606899.1"/>
    <property type="molecule type" value="Genomic_DNA"/>
</dbReference>
<name>A0AA36HB02_CYLNA</name>
<dbReference type="InterPro" id="IPR020843">
    <property type="entry name" value="ER"/>
</dbReference>
<reference evidence="11" key="1">
    <citation type="submission" date="2023-07" db="EMBL/GenBank/DDBJ databases">
        <authorList>
            <consortium name="CYATHOMIX"/>
        </authorList>
    </citation>
    <scope>NUCLEOTIDE SEQUENCE</scope>
    <source>
        <strain evidence="11">N/A</strain>
    </source>
</reference>
<evidence type="ECO:0000256" key="1">
    <source>
        <dbReference type="ARBA" id="ARBA00001947"/>
    </source>
</evidence>
<dbReference type="PANTHER" id="PTHR43161">
    <property type="entry name" value="SORBITOL DEHYDROGENASE"/>
    <property type="match status" value="1"/>
</dbReference>
<dbReference type="InterPro" id="IPR045306">
    <property type="entry name" value="SDH-like"/>
</dbReference>
<keyword evidence="4 9" id="KW-0862">Zinc</keyword>
<dbReference type="GO" id="GO:0003939">
    <property type="term" value="F:L-iditol 2-dehydrogenase (NAD+) activity"/>
    <property type="evidence" value="ECO:0007669"/>
    <property type="project" value="TreeGrafter"/>
</dbReference>
<dbReference type="CDD" id="cd05285">
    <property type="entry name" value="sorbitol_DH"/>
    <property type="match status" value="1"/>
</dbReference>
<dbReference type="Gene3D" id="3.90.180.10">
    <property type="entry name" value="Medium-chain alcohol dehydrogenases, catalytic domain"/>
    <property type="match status" value="1"/>
</dbReference>
<dbReference type="Proteomes" id="UP001176961">
    <property type="component" value="Unassembled WGS sequence"/>
</dbReference>
<evidence type="ECO:0000256" key="5">
    <source>
        <dbReference type="ARBA" id="ARBA00023002"/>
    </source>
</evidence>
<dbReference type="Pfam" id="PF08240">
    <property type="entry name" value="ADH_N"/>
    <property type="match status" value="1"/>
</dbReference>
<keyword evidence="3 9" id="KW-0479">Metal-binding</keyword>
<evidence type="ECO:0000256" key="4">
    <source>
        <dbReference type="ARBA" id="ARBA00022833"/>
    </source>
</evidence>
<proteinExistence type="inferred from homology"/>
<evidence type="ECO:0000313" key="12">
    <source>
        <dbReference type="Proteomes" id="UP001176961"/>
    </source>
</evidence>
<evidence type="ECO:0000259" key="10">
    <source>
        <dbReference type="SMART" id="SM00829"/>
    </source>
</evidence>
<dbReference type="InterPro" id="IPR013149">
    <property type="entry name" value="ADH-like_C"/>
</dbReference>
<sequence>MKDDNLSAVLYGVDDIRLEQREIPVPNDNQLLIRVHTVGICGSDVHYWRHGAIGSYVVKEPMVLGHETSGVVAGMGAKVKGFKVGDRVALEPGVPCRFCHHCKTGRYNLCPDMHFFATPPVHGTLTRYVIHDADFCFKLPETVTFEEAALLEPLSVGVHACRRANIGIGQSVLVQGAGPIGTLCMMVAKAMGAAQVVITDLDENRLTLAKTLGADHVVCVKGMSILDVQNAVLDCLQCEPDATIECTGAQACMESSILITHSGGVIVMVGLGAPRNDLPIIDSCLREVDIRGVFRYANCYPTALNLIASRRIDLTGLTKAHYKLKEAEEAFRRAQMVDVIKVFIHCQE</sequence>
<evidence type="ECO:0000256" key="6">
    <source>
        <dbReference type="ARBA" id="ARBA00023027"/>
    </source>
</evidence>